<organism evidence="6 7">
    <name type="scientific">Persicimonas caeni</name>
    <dbReference type="NCBI Taxonomy" id="2292766"/>
    <lineage>
        <taxon>Bacteria</taxon>
        <taxon>Deltaproteobacteria</taxon>
        <taxon>Bradymonadales</taxon>
        <taxon>Bradymonadaceae</taxon>
        <taxon>Persicimonas</taxon>
    </lineage>
</organism>
<feature type="domain" description="DNA methylase N-4/N-6" evidence="5">
    <location>
        <begin position="41"/>
        <end position="254"/>
    </location>
</feature>
<evidence type="ECO:0000313" key="7">
    <source>
        <dbReference type="Proteomes" id="UP000315995"/>
    </source>
</evidence>
<comment type="similarity">
    <text evidence="1 4">Belongs to the N(4)/N(6)-methyltransferase family.</text>
</comment>
<dbReference type="REBASE" id="344669">
    <property type="entry name" value="M.BspYN101ORF20165P"/>
</dbReference>
<dbReference type="InterPro" id="IPR029063">
    <property type="entry name" value="SAM-dependent_MTases_sf"/>
</dbReference>
<dbReference type="Proteomes" id="UP000315995">
    <property type="component" value="Chromosome"/>
</dbReference>
<evidence type="ECO:0000256" key="4">
    <source>
        <dbReference type="RuleBase" id="RU362026"/>
    </source>
</evidence>
<gene>
    <name evidence="6" type="ORF">FIV42_20165</name>
</gene>
<dbReference type="SUPFAM" id="SSF53335">
    <property type="entry name" value="S-adenosyl-L-methionine-dependent methyltransferases"/>
    <property type="match status" value="1"/>
</dbReference>
<dbReference type="AlphaFoldDB" id="A0A4Y6PZ06"/>
<name>A0A4Y6PZ06_PERCE</name>
<dbReference type="Pfam" id="PF01555">
    <property type="entry name" value="N6_N4_Mtase"/>
    <property type="match status" value="1"/>
</dbReference>
<reference evidence="6 7" key="1">
    <citation type="submission" date="2019-06" db="EMBL/GenBank/DDBJ databases">
        <title>Persicimonas caeni gen. nov., sp. nov., a predatory bacterium isolated from solar saltern.</title>
        <authorList>
            <person name="Wang S."/>
        </authorList>
    </citation>
    <scope>NUCLEOTIDE SEQUENCE [LARGE SCALE GENOMIC DNA]</scope>
    <source>
        <strain evidence="6 7">YN101</strain>
    </source>
</reference>
<evidence type="ECO:0000256" key="1">
    <source>
        <dbReference type="ARBA" id="ARBA00006594"/>
    </source>
</evidence>
<dbReference type="InterPro" id="IPR001091">
    <property type="entry name" value="RM_Methyltransferase"/>
</dbReference>
<dbReference type="GO" id="GO:0003677">
    <property type="term" value="F:DNA binding"/>
    <property type="evidence" value="ECO:0007669"/>
    <property type="project" value="InterPro"/>
</dbReference>
<sequence>MQALLRNDGDLTPYYSDPRGFTLLQGDSLAILEQMEPEQFDMIFADPPYFLSNDGVTCKSGRMVSVNKGRWDRSQGVEANHEFNLRWLAACQRLLKPNGSIWVSGTHHVIYSIGFALQKLDYKILNDIAWFKVNPPPNLSCRYFTHGTETIIWAARDQDSKHTFNYKTMKEMNGGKQMKNLWNIMSPRKAEKEFGKHPTQKPIALLDRIVKAASDPGDLILDPFCGSSTTGVAALQNGRRYVGIDQSDEYLELSARRFEGLELGEKEQPAT</sequence>
<dbReference type="PROSITE" id="PS00092">
    <property type="entry name" value="N6_MTASE"/>
    <property type="match status" value="1"/>
</dbReference>
<evidence type="ECO:0000313" key="6">
    <source>
        <dbReference type="EMBL" id="QDG52975.1"/>
    </source>
</evidence>
<protein>
    <recommendedName>
        <fullName evidence="4">Methyltransferase</fullName>
        <ecNumber evidence="4">2.1.1.-</ecNumber>
    </recommendedName>
</protein>
<dbReference type="EMBL" id="CP041186">
    <property type="protein sequence ID" value="QDG52975.1"/>
    <property type="molecule type" value="Genomic_DNA"/>
</dbReference>
<dbReference type="EC" id="2.1.1.-" evidence="4"/>
<dbReference type="PANTHER" id="PTHR13370">
    <property type="entry name" value="RNA METHYLASE-RELATED"/>
    <property type="match status" value="1"/>
</dbReference>
<dbReference type="GO" id="GO:0005737">
    <property type="term" value="C:cytoplasm"/>
    <property type="evidence" value="ECO:0007669"/>
    <property type="project" value="TreeGrafter"/>
</dbReference>
<dbReference type="Gene3D" id="3.40.50.150">
    <property type="entry name" value="Vaccinia Virus protein VP39"/>
    <property type="match status" value="1"/>
</dbReference>
<accession>A0A4Y6PZ06</accession>
<dbReference type="OrthoDB" id="9800801at2"/>
<dbReference type="RefSeq" id="WP_141199436.1">
    <property type="nucleotide sequence ID" value="NZ_CP041186.1"/>
</dbReference>
<dbReference type="GO" id="GO:0032259">
    <property type="term" value="P:methylation"/>
    <property type="evidence" value="ECO:0007669"/>
    <property type="project" value="UniProtKB-KW"/>
</dbReference>
<dbReference type="GO" id="GO:0008170">
    <property type="term" value="F:N-methyltransferase activity"/>
    <property type="evidence" value="ECO:0007669"/>
    <property type="project" value="InterPro"/>
</dbReference>
<accession>A0A5B8YBB3</accession>
<keyword evidence="2 6" id="KW-0489">Methyltransferase</keyword>
<dbReference type="GO" id="GO:0009007">
    <property type="term" value="F:site-specific DNA-methyltransferase (adenine-specific) activity"/>
    <property type="evidence" value="ECO:0007669"/>
    <property type="project" value="TreeGrafter"/>
</dbReference>
<dbReference type="InterPro" id="IPR002941">
    <property type="entry name" value="DNA_methylase_N4/N6"/>
</dbReference>
<dbReference type="PANTHER" id="PTHR13370:SF3">
    <property type="entry name" value="TRNA (GUANINE(10)-N2)-METHYLTRANSFERASE HOMOLOG"/>
    <property type="match status" value="1"/>
</dbReference>
<dbReference type="PRINTS" id="PR00508">
    <property type="entry name" value="S21N4MTFRASE"/>
</dbReference>
<evidence type="ECO:0000256" key="3">
    <source>
        <dbReference type="ARBA" id="ARBA00022679"/>
    </source>
</evidence>
<keyword evidence="3 6" id="KW-0808">Transferase</keyword>
<evidence type="ECO:0000259" key="5">
    <source>
        <dbReference type="Pfam" id="PF01555"/>
    </source>
</evidence>
<dbReference type="InterPro" id="IPR002052">
    <property type="entry name" value="DNA_methylase_N6_adenine_CS"/>
</dbReference>
<evidence type="ECO:0000256" key="2">
    <source>
        <dbReference type="ARBA" id="ARBA00022603"/>
    </source>
</evidence>
<keyword evidence="7" id="KW-1185">Reference proteome</keyword>
<proteinExistence type="inferred from homology"/>